<dbReference type="PANTHER" id="PTHR43442:SF3">
    <property type="entry name" value="GLUCONOKINASE-RELATED"/>
    <property type="match status" value="1"/>
</dbReference>
<comment type="pathway">
    <text evidence="1 9">Carbohydrate acid metabolism; D-gluconate degradation.</text>
</comment>
<evidence type="ECO:0000256" key="5">
    <source>
        <dbReference type="ARBA" id="ARBA00022741"/>
    </source>
</evidence>
<dbReference type="UniPathway" id="UPA00792"/>
<dbReference type="SUPFAM" id="SSF52540">
    <property type="entry name" value="P-loop containing nucleoside triphosphate hydrolases"/>
    <property type="match status" value="1"/>
</dbReference>
<comment type="caution">
    <text evidence="11">The sequence shown here is derived from an EMBL/GenBank/DDBJ whole genome shotgun (WGS) entry which is preliminary data.</text>
</comment>
<evidence type="ECO:0000256" key="2">
    <source>
        <dbReference type="ARBA" id="ARBA00008420"/>
    </source>
</evidence>
<evidence type="ECO:0000256" key="7">
    <source>
        <dbReference type="ARBA" id="ARBA00022840"/>
    </source>
</evidence>
<evidence type="ECO:0000256" key="6">
    <source>
        <dbReference type="ARBA" id="ARBA00022777"/>
    </source>
</evidence>
<keyword evidence="7 9" id="KW-0067">ATP-binding</keyword>
<reference evidence="11" key="1">
    <citation type="submission" date="2021-02" db="EMBL/GenBank/DDBJ databases">
        <title>Psilocybe cubensis genome.</title>
        <authorList>
            <person name="Mckernan K.J."/>
            <person name="Crawford S."/>
            <person name="Trippe A."/>
            <person name="Kane L.T."/>
            <person name="Mclaughlin S."/>
        </authorList>
    </citation>
    <scope>NUCLEOTIDE SEQUENCE [LARGE SCALE GENOMIC DNA]</scope>
    <source>
        <strain evidence="11">MGC-MH-2018</strain>
    </source>
</reference>
<proteinExistence type="inferred from homology"/>
<evidence type="ECO:0000256" key="9">
    <source>
        <dbReference type="RuleBase" id="RU363066"/>
    </source>
</evidence>
<dbReference type="AlphaFoldDB" id="A0A8H7Y218"/>
<feature type="compositionally biased region" description="Pro residues" evidence="10">
    <location>
        <begin position="97"/>
        <end position="107"/>
    </location>
</feature>
<dbReference type="PANTHER" id="PTHR43442">
    <property type="entry name" value="GLUCONOKINASE-RELATED"/>
    <property type="match status" value="1"/>
</dbReference>
<accession>A0A8H7Y218</accession>
<dbReference type="GO" id="GO:0005524">
    <property type="term" value="F:ATP binding"/>
    <property type="evidence" value="ECO:0007669"/>
    <property type="project" value="UniProtKB-KW"/>
</dbReference>
<keyword evidence="5 9" id="KW-0547">Nucleotide-binding</keyword>
<dbReference type="InterPro" id="IPR006001">
    <property type="entry name" value="Therm_gnt_kin"/>
</dbReference>
<dbReference type="Gene3D" id="3.40.50.300">
    <property type="entry name" value="P-loop containing nucleotide triphosphate hydrolases"/>
    <property type="match status" value="1"/>
</dbReference>
<dbReference type="InterPro" id="IPR027417">
    <property type="entry name" value="P-loop_NTPase"/>
</dbReference>
<dbReference type="NCBIfam" id="TIGR01313">
    <property type="entry name" value="therm_gnt_kin"/>
    <property type="match status" value="1"/>
</dbReference>
<dbReference type="GO" id="GO:0005737">
    <property type="term" value="C:cytoplasm"/>
    <property type="evidence" value="ECO:0007669"/>
    <property type="project" value="TreeGrafter"/>
</dbReference>
<evidence type="ECO:0000256" key="10">
    <source>
        <dbReference type="SAM" id="MobiDB-lite"/>
    </source>
</evidence>
<gene>
    <name evidence="11" type="ORF">JR316_001767</name>
</gene>
<comment type="catalytic activity">
    <reaction evidence="8 9">
        <text>D-gluconate + ATP = 6-phospho-D-gluconate + ADP + H(+)</text>
        <dbReference type="Rhea" id="RHEA:19433"/>
        <dbReference type="ChEBI" id="CHEBI:15378"/>
        <dbReference type="ChEBI" id="CHEBI:18391"/>
        <dbReference type="ChEBI" id="CHEBI:30616"/>
        <dbReference type="ChEBI" id="CHEBI:58759"/>
        <dbReference type="ChEBI" id="CHEBI:456216"/>
        <dbReference type="EC" id="2.7.1.12"/>
    </reaction>
</comment>
<evidence type="ECO:0000256" key="4">
    <source>
        <dbReference type="ARBA" id="ARBA00022679"/>
    </source>
</evidence>
<keyword evidence="4 9" id="KW-0808">Transferase</keyword>
<comment type="similarity">
    <text evidence="2 9">Belongs to the gluconokinase GntK/GntV family.</text>
</comment>
<sequence length="322" mass="35037">MVHMELESDAGRQMEVDAEAGREVESCALDDAVGSAGQGQGEVDVDVDVDEAGKEREEEEEKVLIIVMLWLWWDMVCTNAYISSFFLPSALPLPYPTRTPTRTPPPQHQGVSGTGKSTLSHALAHTLSFAHIEGDDLHPRANVEKMSAGVPLGDGDREPWLARVRAEGVRVLVEGEKGKGCRGVVVSCSALKAYYRDILRGKRPLSSPSSLSAPTPTPTHAEIQTYFVHISGSPALLLERMEKRPGHFMKAPMLASQLRTLEDPAGEPGVVVVDLERGTGEQVREALRGLRGVVPGEGKEGRGRGFVRYLEEVERGLDVKDV</sequence>
<evidence type="ECO:0000256" key="3">
    <source>
        <dbReference type="ARBA" id="ARBA00012054"/>
    </source>
</evidence>
<evidence type="ECO:0000256" key="1">
    <source>
        <dbReference type="ARBA" id="ARBA00004875"/>
    </source>
</evidence>
<organism evidence="11">
    <name type="scientific">Psilocybe cubensis</name>
    <name type="common">Psychedelic mushroom</name>
    <name type="synonym">Stropharia cubensis</name>
    <dbReference type="NCBI Taxonomy" id="181762"/>
    <lineage>
        <taxon>Eukaryota</taxon>
        <taxon>Fungi</taxon>
        <taxon>Dikarya</taxon>
        <taxon>Basidiomycota</taxon>
        <taxon>Agaricomycotina</taxon>
        <taxon>Agaricomycetes</taxon>
        <taxon>Agaricomycetidae</taxon>
        <taxon>Agaricales</taxon>
        <taxon>Agaricineae</taxon>
        <taxon>Strophariaceae</taxon>
        <taxon>Psilocybe</taxon>
    </lineage>
</organism>
<dbReference type="CDD" id="cd02021">
    <property type="entry name" value="GntK"/>
    <property type="match status" value="1"/>
</dbReference>
<name>A0A8H7Y218_PSICU</name>
<keyword evidence="6 9" id="KW-0418">Kinase</keyword>
<evidence type="ECO:0000313" key="11">
    <source>
        <dbReference type="EMBL" id="KAG5172270.1"/>
    </source>
</evidence>
<dbReference type="GO" id="GO:0005975">
    <property type="term" value="P:carbohydrate metabolic process"/>
    <property type="evidence" value="ECO:0007669"/>
    <property type="project" value="InterPro"/>
</dbReference>
<feature type="region of interest" description="Disordered" evidence="10">
    <location>
        <begin position="97"/>
        <end position="117"/>
    </location>
</feature>
<dbReference type="GO" id="GO:0046316">
    <property type="term" value="F:gluconokinase activity"/>
    <property type="evidence" value="ECO:0007669"/>
    <property type="project" value="UniProtKB-EC"/>
</dbReference>
<dbReference type="EC" id="2.7.1.12" evidence="3 9"/>
<protein>
    <recommendedName>
        <fullName evidence="3 9">Gluconokinase</fullName>
        <ecNumber evidence="3 9">2.7.1.12</ecNumber>
    </recommendedName>
</protein>
<evidence type="ECO:0000256" key="8">
    <source>
        <dbReference type="ARBA" id="ARBA00048090"/>
    </source>
</evidence>
<dbReference type="EMBL" id="JAFIQS010000002">
    <property type="protein sequence ID" value="KAG5172270.1"/>
    <property type="molecule type" value="Genomic_DNA"/>
</dbReference>